<dbReference type="Proteomes" id="UP001217089">
    <property type="component" value="Unassembled WGS sequence"/>
</dbReference>
<keyword evidence="2" id="KW-1185">Reference proteome</keyword>
<dbReference type="EMBL" id="JARBDR010000214">
    <property type="protein sequence ID" value="KAJ8319391.1"/>
    <property type="molecule type" value="Genomic_DNA"/>
</dbReference>
<organism evidence="1 2">
    <name type="scientific">Tegillarca granosa</name>
    <name type="common">Malaysian cockle</name>
    <name type="synonym">Anadara granosa</name>
    <dbReference type="NCBI Taxonomy" id="220873"/>
    <lineage>
        <taxon>Eukaryota</taxon>
        <taxon>Metazoa</taxon>
        <taxon>Spiralia</taxon>
        <taxon>Lophotrochozoa</taxon>
        <taxon>Mollusca</taxon>
        <taxon>Bivalvia</taxon>
        <taxon>Autobranchia</taxon>
        <taxon>Pteriomorphia</taxon>
        <taxon>Arcoida</taxon>
        <taxon>Arcoidea</taxon>
        <taxon>Arcidae</taxon>
        <taxon>Tegillarca</taxon>
    </lineage>
</organism>
<name>A0ABQ9FTA6_TEGGR</name>
<reference evidence="1 2" key="1">
    <citation type="submission" date="2022-12" db="EMBL/GenBank/DDBJ databases">
        <title>Chromosome-level genome of Tegillarca granosa.</title>
        <authorList>
            <person name="Kim J."/>
        </authorList>
    </citation>
    <scope>NUCLEOTIDE SEQUENCE [LARGE SCALE GENOMIC DNA]</scope>
    <source>
        <strain evidence="1">Teg-2019</strain>
        <tissue evidence="1">Adductor muscle</tissue>
    </source>
</reference>
<comment type="caution">
    <text evidence="1">The sequence shown here is derived from an EMBL/GenBank/DDBJ whole genome shotgun (WGS) entry which is preliminary data.</text>
</comment>
<evidence type="ECO:0000313" key="2">
    <source>
        <dbReference type="Proteomes" id="UP001217089"/>
    </source>
</evidence>
<sequence length="371" mass="42204">MMQGIICIKKLDLGVGIVPDSENKNKKQRVFCMCEPNMTNPSVKICRYIPAEEVEKEEEADGRIIDNSLCKIRKTIIFEEIREDKAYDKITRGKFLNENENILLDIDEDYYGCTHAVQPLINVNMTMETIKLINSVLEQLICPKSLAHEKMADELLVEVLSLFKKPNHCNKAGKFDSKGLFPCKIDARAKEGMDILTKGLWSSKHGLLACSKRKGTSQTMMIDHLLDMFKHMSMGQVRVLGKVGFCLTTTLKSYEPTSDSAFHICHGANVPGESVVLIHNPVNSEIPLRTKVLRKILHTIEPYKPKMTTLCRSVRDGYTPRRLFKQIEHDVVKALNDSFKHVRFNYDEGLLGGKNGWPSRHKTSKNKMTHL</sequence>
<evidence type="ECO:0000313" key="1">
    <source>
        <dbReference type="EMBL" id="KAJ8319391.1"/>
    </source>
</evidence>
<protein>
    <submittedName>
        <fullName evidence="1">Uncharacterized protein</fullName>
    </submittedName>
</protein>
<accession>A0ABQ9FTA6</accession>
<proteinExistence type="predicted"/>
<gene>
    <name evidence="1" type="ORF">KUTeg_004482</name>
</gene>